<gene>
    <name evidence="2" type="ORF">EMLJLAPB_00660</name>
    <name evidence="1" type="ORF">LAKADJCE_00014</name>
</gene>
<sequence length="188" mass="20985">MKIVVLPDPLCYDGSQIYPLWAYKHFEIRGDSIVLFQGAMNVTYEYMLDIEDAIDGKAISGDMLIHFIVERFDSPPSMRLAYYMQRLLIVCIKEQLLEYDIKTIRSGDDLFVDEGKLTVSIATCGISSEKIHCGINITTTGIPEGVNAVGLHELGITNPMDVARNAAADFSKEINDIEMDITKTRGIT</sequence>
<organism evidence="2 3">
    <name type="scientific">Candidatus Argoarchaeum ethanivorans</name>
    <dbReference type="NCBI Taxonomy" id="2608793"/>
    <lineage>
        <taxon>Archaea</taxon>
        <taxon>Methanobacteriati</taxon>
        <taxon>Methanobacteriota</taxon>
        <taxon>Stenosarchaea group</taxon>
        <taxon>Methanomicrobia</taxon>
        <taxon>Methanosarcinales</taxon>
        <taxon>Methanosarcinales incertae sedis</taxon>
        <taxon>GOM Arc I cluster</taxon>
        <taxon>Candidatus Argoarchaeum</taxon>
    </lineage>
</organism>
<comment type="caution">
    <text evidence="2">The sequence shown here is derived from an EMBL/GenBank/DDBJ whole genome shotgun (WGS) entry which is preliminary data.</text>
</comment>
<dbReference type="PIRSF" id="PIRSF006503">
    <property type="entry name" value="UCP006503"/>
    <property type="match status" value="1"/>
</dbReference>
<dbReference type="Proteomes" id="UP000612009">
    <property type="component" value="Unassembled WGS sequence"/>
</dbReference>
<dbReference type="Gene3D" id="3.30.930.10">
    <property type="entry name" value="Bira Bifunctional Protein, Domain 2"/>
    <property type="match status" value="1"/>
</dbReference>
<dbReference type="SUPFAM" id="SSF55681">
    <property type="entry name" value="Class II aaRS and biotin synthetases"/>
    <property type="match status" value="1"/>
</dbReference>
<reference evidence="2" key="1">
    <citation type="submission" date="2020-10" db="EMBL/GenBank/DDBJ databases">
        <authorList>
            <person name="Hahn C.J."/>
            <person name="Laso-Perez R."/>
            <person name="Vulcano F."/>
            <person name="Vaziourakis K.-M."/>
            <person name="Stokke R."/>
            <person name="Steen I.H."/>
            <person name="Teske A."/>
            <person name="Boetius A."/>
            <person name="Liebeke M."/>
            <person name="Amann R."/>
            <person name="Knittel K."/>
        </authorList>
    </citation>
    <scope>NUCLEOTIDE SEQUENCE</scope>
    <source>
        <strain evidence="2">Gfbio:e3339647-f889-4370-9287-4fb5cb688e4c:AG392D22_GoMArc1</strain>
        <strain evidence="1">Gfbio:e3339647-f889-4370-9287-4fb5cb688e4c:AG392J18_GoMArc1</strain>
    </source>
</reference>
<proteinExistence type="predicted"/>
<protein>
    <recommendedName>
        <fullName evidence="4">DUF366 domain-containing protein</fullName>
    </recommendedName>
</protein>
<dbReference type="Pfam" id="PF04017">
    <property type="entry name" value="DUF366"/>
    <property type="match status" value="1"/>
</dbReference>
<evidence type="ECO:0000313" key="1">
    <source>
        <dbReference type="EMBL" id="CAD6490750.1"/>
    </source>
</evidence>
<dbReference type="InterPro" id="IPR007162">
    <property type="entry name" value="DUF366"/>
</dbReference>
<name>A0A811TC72_9EURY</name>
<dbReference type="InterPro" id="IPR045864">
    <property type="entry name" value="aa-tRNA-synth_II/BPL/LPL"/>
</dbReference>
<evidence type="ECO:0008006" key="4">
    <source>
        <dbReference type="Google" id="ProtNLM"/>
    </source>
</evidence>
<dbReference type="AlphaFoldDB" id="A0A811TC72"/>
<dbReference type="Proteomes" id="UP000634805">
    <property type="component" value="Unassembled WGS sequence"/>
</dbReference>
<dbReference type="EMBL" id="CAJHIR010000001">
    <property type="protein sequence ID" value="CAD6490750.1"/>
    <property type="molecule type" value="Genomic_DNA"/>
</dbReference>
<evidence type="ECO:0000313" key="3">
    <source>
        <dbReference type="Proteomes" id="UP000634805"/>
    </source>
</evidence>
<evidence type="ECO:0000313" key="2">
    <source>
        <dbReference type="EMBL" id="CAD6493951.1"/>
    </source>
</evidence>
<dbReference type="EMBL" id="CAJHIS010000016">
    <property type="protein sequence ID" value="CAD6493951.1"/>
    <property type="molecule type" value="Genomic_DNA"/>
</dbReference>
<accession>A0A811TC72</accession>